<dbReference type="PANTHER" id="PTHR22792:SF166">
    <property type="entry name" value="LUPUS LA PROTEIN HOMOLOG"/>
    <property type="match status" value="1"/>
</dbReference>
<dbReference type="SMART" id="SM00360">
    <property type="entry name" value="RRM"/>
    <property type="match status" value="1"/>
</dbReference>
<dbReference type="Gene3D" id="1.10.10.10">
    <property type="entry name" value="Winged helix-like DNA-binding domain superfamily/Winged helix DNA-binding domain"/>
    <property type="match status" value="1"/>
</dbReference>
<feature type="domain" description="HTH La-type RNA-binding" evidence="7">
    <location>
        <begin position="13"/>
        <end position="105"/>
    </location>
</feature>
<evidence type="ECO:0000313" key="10">
    <source>
        <dbReference type="RefSeq" id="XP_028967792.1"/>
    </source>
</evidence>
<evidence type="ECO:0000256" key="2">
    <source>
        <dbReference type="ARBA" id="ARBA00022884"/>
    </source>
</evidence>
<dbReference type="PROSITE" id="PS50102">
    <property type="entry name" value="RRM"/>
    <property type="match status" value="1"/>
</dbReference>
<dbReference type="Pfam" id="PF05383">
    <property type="entry name" value="La"/>
    <property type="match status" value="1"/>
</dbReference>
<accession>A0AAJ7SFL7</accession>
<feature type="domain" description="RRM" evidence="6">
    <location>
        <begin position="114"/>
        <end position="190"/>
    </location>
</feature>
<dbReference type="InterPro" id="IPR036388">
    <property type="entry name" value="WH-like_DNA-bd_sf"/>
</dbReference>
<gene>
    <name evidence="10" type="primary">LOC100901455</name>
</gene>
<proteinExistence type="predicted"/>
<comment type="subcellular location">
    <subcellularLocation>
        <location evidence="1">Nucleus</location>
    </subcellularLocation>
</comment>
<evidence type="ECO:0000256" key="4">
    <source>
        <dbReference type="PROSITE-ProRule" id="PRU00332"/>
    </source>
</evidence>
<dbReference type="InterPro" id="IPR036390">
    <property type="entry name" value="WH_DNA-bd_sf"/>
</dbReference>
<evidence type="ECO:0000256" key="1">
    <source>
        <dbReference type="ARBA" id="ARBA00004123"/>
    </source>
</evidence>
<evidence type="ECO:0000256" key="3">
    <source>
        <dbReference type="ARBA" id="ARBA00023242"/>
    </source>
</evidence>
<dbReference type="GO" id="GO:0005634">
    <property type="term" value="C:nucleus"/>
    <property type="evidence" value="ECO:0007669"/>
    <property type="project" value="UniProtKB-SubCell"/>
</dbReference>
<name>A0AAJ7SFL7_9ACAR</name>
<dbReference type="InterPro" id="IPR002344">
    <property type="entry name" value="Lupus_La"/>
</dbReference>
<dbReference type="CDD" id="cd12291">
    <property type="entry name" value="RRM1_La"/>
    <property type="match status" value="1"/>
</dbReference>
<protein>
    <submittedName>
        <fullName evidence="10">Lupus La protein</fullName>
    </submittedName>
</protein>
<dbReference type="GO" id="GO:1990904">
    <property type="term" value="C:ribonucleoprotein complex"/>
    <property type="evidence" value="ECO:0007669"/>
    <property type="project" value="UniProtKB-UniRule"/>
</dbReference>
<dbReference type="InterPro" id="IPR035979">
    <property type="entry name" value="RBD_domain_sf"/>
</dbReference>
<dbReference type="CTD" id="35305"/>
<dbReference type="Pfam" id="PF08777">
    <property type="entry name" value="RRM_3"/>
    <property type="match status" value="1"/>
</dbReference>
<dbReference type="InterPro" id="IPR006630">
    <property type="entry name" value="La_HTH"/>
</dbReference>
<keyword evidence="3" id="KW-0539">Nucleus</keyword>
<keyword evidence="2 4" id="KW-0694">RNA-binding</keyword>
<dbReference type="SMART" id="SM00715">
    <property type="entry name" value="LA"/>
    <property type="match status" value="1"/>
</dbReference>
<feature type="domain" description="XRRM" evidence="8">
    <location>
        <begin position="232"/>
        <end position="354"/>
    </location>
</feature>
<dbReference type="SUPFAM" id="SSF46785">
    <property type="entry name" value="Winged helix' DNA-binding domain"/>
    <property type="match status" value="1"/>
</dbReference>
<evidence type="ECO:0000259" key="6">
    <source>
        <dbReference type="PROSITE" id="PS50102"/>
    </source>
</evidence>
<dbReference type="GO" id="GO:0010494">
    <property type="term" value="C:cytoplasmic stress granule"/>
    <property type="evidence" value="ECO:0007669"/>
    <property type="project" value="TreeGrafter"/>
</dbReference>
<evidence type="ECO:0000256" key="5">
    <source>
        <dbReference type="SAM" id="MobiDB-lite"/>
    </source>
</evidence>
<sequence length="379" mass="43508">MTTEEKVESAAPVPTYEDLREKIIYQVEHYFGDFNLPKDKFLLSKTQENEGWIDLDVLLTFNRLRSLTTDREMISKAVLSSDSGLIEVSEDRTKLRRNPERPLPEAFKQQFLDKTVYVKGFPKDTPLDDLIEFFKQFEAGCVKMRRYSYNREFKGSVFVLLPSVEAAQKLRKAEGLKYKDNELILLMAKEYSDKKEAEKGATKKSARKANDNDDKNDLNDLAKFEETLAKMDKKPGVFMILTDIKKEYEIDFKQIKEFFNATANKVAFVDIDAEQGRAVLRFSEANGAKNAAAELATDGKIIIKEKELPIEVLEGEAETEQYKKQAQIKMARFENERAHRKRAGQHRHEGYRGKGGKRPARGDRRNGGDGPAEKRTKVE</sequence>
<feature type="compositionally biased region" description="Basic and acidic residues" evidence="5">
    <location>
        <begin position="360"/>
        <end position="379"/>
    </location>
</feature>
<reference evidence="10" key="1">
    <citation type="submission" date="2025-08" db="UniProtKB">
        <authorList>
            <consortium name="RefSeq"/>
        </authorList>
    </citation>
    <scope>IDENTIFICATION</scope>
</reference>
<dbReference type="Proteomes" id="UP000694867">
    <property type="component" value="Unplaced"/>
</dbReference>
<dbReference type="InterPro" id="IPR000504">
    <property type="entry name" value="RRM_dom"/>
</dbReference>
<dbReference type="GeneID" id="100901455"/>
<dbReference type="PRINTS" id="PR00302">
    <property type="entry name" value="LUPUSLA"/>
</dbReference>
<dbReference type="CDD" id="cd08028">
    <property type="entry name" value="LARP_3"/>
    <property type="match status" value="1"/>
</dbReference>
<feature type="region of interest" description="Disordered" evidence="5">
    <location>
        <begin position="197"/>
        <end position="216"/>
    </location>
</feature>
<dbReference type="SUPFAM" id="SSF54928">
    <property type="entry name" value="RNA-binding domain, RBD"/>
    <property type="match status" value="1"/>
</dbReference>
<dbReference type="GO" id="GO:0045727">
    <property type="term" value="P:positive regulation of translation"/>
    <property type="evidence" value="ECO:0007669"/>
    <property type="project" value="TreeGrafter"/>
</dbReference>
<evidence type="ECO:0000259" key="8">
    <source>
        <dbReference type="PROSITE" id="PS51939"/>
    </source>
</evidence>
<dbReference type="AlphaFoldDB" id="A0AAJ7SFL7"/>
<dbReference type="PROSITE" id="PS50961">
    <property type="entry name" value="HTH_LA"/>
    <property type="match status" value="1"/>
</dbReference>
<dbReference type="InterPro" id="IPR045180">
    <property type="entry name" value="La_dom_prot"/>
</dbReference>
<dbReference type="GO" id="GO:0008033">
    <property type="term" value="P:tRNA processing"/>
    <property type="evidence" value="ECO:0007669"/>
    <property type="project" value="TreeGrafter"/>
</dbReference>
<dbReference type="InterPro" id="IPR014886">
    <property type="entry name" value="La_xRRM"/>
</dbReference>
<organism evidence="9 10">
    <name type="scientific">Galendromus occidentalis</name>
    <name type="common">western predatory mite</name>
    <dbReference type="NCBI Taxonomy" id="34638"/>
    <lineage>
        <taxon>Eukaryota</taxon>
        <taxon>Metazoa</taxon>
        <taxon>Ecdysozoa</taxon>
        <taxon>Arthropoda</taxon>
        <taxon>Chelicerata</taxon>
        <taxon>Arachnida</taxon>
        <taxon>Acari</taxon>
        <taxon>Parasitiformes</taxon>
        <taxon>Mesostigmata</taxon>
        <taxon>Gamasina</taxon>
        <taxon>Phytoseioidea</taxon>
        <taxon>Phytoseiidae</taxon>
        <taxon>Typhlodrominae</taxon>
        <taxon>Galendromus</taxon>
    </lineage>
</organism>
<dbReference type="PANTHER" id="PTHR22792">
    <property type="entry name" value="LUPUS LA PROTEIN-RELATED"/>
    <property type="match status" value="1"/>
</dbReference>
<keyword evidence="9" id="KW-1185">Reference proteome</keyword>
<feature type="region of interest" description="Disordered" evidence="5">
    <location>
        <begin position="331"/>
        <end position="379"/>
    </location>
</feature>
<evidence type="ECO:0000259" key="7">
    <source>
        <dbReference type="PROSITE" id="PS50961"/>
    </source>
</evidence>
<evidence type="ECO:0000313" key="9">
    <source>
        <dbReference type="Proteomes" id="UP000694867"/>
    </source>
</evidence>
<dbReference type="KEGG" id="goe:100901455"/>
<dbReference type="GO" id="GO:0003729">
    <property type="term" value="F:mRNA binding"/>
    <property type="evidence" value="ECO:0007669"/>
    <property type="project" value="TreeGrafter"/>
</dbReference>
<dbReference type="PROSITE" id="PS51939">
    <property type="entry name" value="XRRM"/>
    <property type="match status" value="1"/>
</dbReference>
<dbReference type="RefSeq" id="XP_028967792.1">
    <property type="nucleotide sequence ID" value="XM_029111959.1"/>
</dbReference>
<dbReference type="InterPro" id="IPR012677">
    <property type="entry name" value="Nucleotide-bd_a/b_plait_sf"/>
</dbReference>
<dbReference type="GO" id="GO:0005829">
    <property type="term" value="C:cytosol"/>
    <property type="evidence" value="ECO:0007669"/>
    <property type="project" value="TreeGrafter"/>
</dbReference>
<dbReference type="Gene3D" id="3.30.70.330">
    <property type="match status" value="2"/>
</dbReference>